<feature type="binding site" evidence="5">
    <location>
        <position position="593"/>
    </location>
    <ligand>
        <name>FAD</name>
        <dbReference type="ChEBI" id="CHEBI:57692"/>
    </ligand>
</feature>
<feature type="binding site" evidence="5">
    <location>
        <begin position="188"/>
        <end position="189"/>
    </location>
    <ligand>
        <name>FAD</name>
        <dbReference type="ChEBI" id="CHEBI:57692"/>
    </ligand>
</feature>
<feature type="domain" description="Amine oxidase" evidence="7">
    <location>
        <begin position="168"/>
        <end position="617"/>
    </location>
</feature>
<keyword evidence="9" id="KW-1185">Reference proteome</keyword>
<sequence>MAPSVNRPSVEFTDPQSLIKSPLYSRAASTTAAGRFIFTAGIVGSKDGKIVPELAPQVAQAFKNLETTITAAGARPADIVKLTFYVVNWKWTETEQLIKSWMDLAPHRPASTLVPLQQLYEDGVFFEVDAVAAIGGTQKVLDQSTISGSVSDVVPPKMVDVVVVGAGFSGVQAANDVSKAGWSVALLEATHRVGGRSKTIKLASGPGITELGATWINKTTQPKIYETAQRLGLTCIEQYNPQDGVSIFQTSDGRVHRAKQSDKANTSSSLSAEDIKSVTALLEAIDWQTNSNKNLDINNTSVYPTADDVSCEEWVKRSKFGAYALKAIGGICRAMVGREPSEVGIHYMMDYIKSGGGFTSLTTDDEGGSQSLFIKEGTSSIAHGLAAELKPGSIFVNCPVDTINQHGSSVIVTTANGTKFECKKLILATPTNTYTKINFTPPLPAPKRMLATRTMPGVYAKALLTYANPWWRDLGLLGKFRSHIGPICFSWEVSNFETRAFTLAMFIAGERAKNWYRLSELARQDAIIEHLAELVGPENAHLARDILEFNVGNWSEEEYIGGAPTSAIPPGYLSKYGEDLRKPFMNVHFAGGETAREWKGYLEGALRAGTRAADEVIGELGSKSRI</sequence>
<evidence type="ECO:0000259" key="7">
    <source>
        <dbReference type="Pfam" id="PF01593"/>
    </source>
</evidence>
<dbReference type="PRINTS" id="PR00757">
    <property type="entry name" value="AMINEOXDASEF"/>
</dbReference>
<keyword evidence="6" id="KW-0285">Flavoprotein</keyword>
<dbReference type="SUPFAM" id="SSF55298">
    <property type="entry name" value="YjgF-like"/>
    <property type="match status" value="1"/>
</dbReference>
<dbReference type="Pfam" id="PF01593">
    <property type="entry name" value="Amino_oxidase"/>
    <property type="match status" value="1"/>
</dbReference>
<dbReference type="EMBL" id="PDNC01000049">
    <property type="protein sequence ID" value="PGH03373.1"/>
    <property type="molecule type" value="Genomic_DNA"/>
</dbReference>
<dbReference type="AlphaFoldDB" id="A0A2B7X3M9"/>
<dbReference type="PANTHER" id="PTHR43563:SF14">
    <property type="entry name" value="AMINE OXIDASE"/>
    <property type="match status" value="1"/>
</dbReference>
<dbReference type="STRING" id="2060905.A0A2B7X3M9"/>
<evidence type="ECO:0000256" key="1">
    <source>
        <dbReference type="ARBA" id="ARBA00001974"/>
    </source>
</evidence>
<comment type="similarity">
    <text evidence="2 6">Belongs to the flavin monoamine oxidase family.</text>
</comment>
<reference evidence="8 9" key="1">
    <citation type="submission" date="2017-10" db="EMBL/GenBank/DDBJ databases">
        <title>Comparative genomics in systemic dimorphic fungi from Ajellomycetaceae.</title>
        <authorList>
            <person name="Munoz J.F."/>
            <person name="Mcewen J.G."/>
            <person name="Clay O.K."/>
            <person name="Cuomo C.A."/>
        </authorList>
    </citation>
    <scope>NUCLEOTIDE SEQUENCE [LARGE SCALE GENOMIC DNA]</scope>
    <source>
        <strain evidence="8 9">UAMH130</strain>
    </source>
</reference>
<dbReference type="InterPro" id="IPR035959">
    <property type="entry name" value="RutC-like_sf"/>
</dbReference>
<dbReference type="Gene3D" id="3.90.660.10">
    <property type="match status" value="1"/>
</dbReference>
<dbReference type="OrthoDB" id="7777654at2759"/>
<dbReference type="GO" id="GO:0097621">
    <property type="term" value="F:monoamine oxidase activity"/>
    <property type="evidence" value="ECO:0007669"/>
    <property type="project" value="UniProtKB-EC"/>
</dbReference>
<dbReference type="Gene3D" id="1.10.405.10">
    <property type="entry name" value="Guanine Nucleotide Dissociation Inhibitor, domain 1"/>
    <property type="match status" value="1"/>
</dbReference>
<gene>
    <name evidence="8" type="ORF">GX51_04104</name>
</gene>
<feature type="binding site" evidence="5">
    <location>
        <position position="169"/>
    </location>
    <ligand>
        <name>FAD</name>
        <dbReference type="ChEBI" id="CHEBI:57692"/>
    </ligand>
</feature>
<evidence type="ECO:0000256" key="2">
    <source>
        <dbReference type="ARBA" id="ARBA00005995"/>
    </source>
</evidence>
<evidence type="ECO:0000256" key="4">
    <source>
        <dbReference type="ARBA" id="ARBA00048448"/>
    </source>
</evidence>
<evidence type="ECO:0000313" key="9">
    <source>
        <dbReference type="Proteomes" id="UP000224080"/>
    </source>
</evidence>
<dbReference type="Gene3D" id="3.50.50.60">
    <property type="entry name" value="FAD/NAD(P)-binding domain"/>
    <property type="match status" value="1"/>
</dbReference>
<dbReference type="Proteomes" id="UP000224080">
    <property type="component" value="Unassembled WGS sequence"/>
</dbReference>
<feature type="binding site" evidence="5">
    <location>
        <position position="400"/>
    </location>
    <ligand>
        <name>FAD</name>
        <dbReference type="ChEBI" id="CHEBI:57692"/>
    </ligand>
</feature>
<name>A0A2B7X3M9_9EURO</name>
<comment type="cofactor">
    <cofactor evidence="1 6">
        <name>FAD</name>
        <dbReference type="ChEBI" id="CHEBI:57692"/>
    </cofactor>
</comment>
<dbReference type="Gene3D" id="3.30.1330.40">
    <property type="entry name" value="RutC-like"/>
    <property type="match status" value="1"/>
</dbReference>
<dbReference type="InterPro" id="IPR036188">
    <property type="entry name" value="FAD/NAD-bd_sf"/>
</dbReference>
<evidence type="ECO:0000256" key="6">
    <source>
        <dbReference type="RuleBase" id="RU362067"/>
    </source>
</evidence>
<dbReference type="SUPFAM" id="SSF54373">
    <property type="entry name" value="FAD-linked reductases, C-terminal domain"/>
    <property type="match status" value="1"/>
</dbReference>
<organism evidence="8 9">
    <name type="scientific">Blastomyces parvus</name>
    <dbReference type="NCBI Taxonomy" id="2060905"/>
    <lineage>
        <taxon>Eukaryota</taxon>
        <taxon>Fungi</taxon>
        <taxon>Dikarya</taxon>
        <taxon>Ascomycota</taxon>
        <taxon>Pezizomycotina</taxon>
        <taxon>Eurotiomycetes</taxon>
        <taxon>Eurotiomycetidae</taxon>
        <taxon>Onygenales</taxon>
        <taxon>Ajellomycetaceae</taxon>
        <taxon>Blastomyces</taxon>
    </lineage>
</organism>
<comment type="catalytic activity">
    <reaction evidence="4">
        <text>a secondary aliphatic amine + O2 + H2O = a primary amine + an aldehyde + H2O2</text>
        <dbReference type="Rhea" id="RHEA:26414"/>
        <dbReference type="ChEBI" id="CHEBI:15377"/>
        <dbReference type="ChEBI" id="CHEBI:15379"/>
        <dbReference type="ChEBI" id="CHEBI:16240"/>
        <dbReference type="ChEBI" id="CHEBI:17478"/>
        <dbReference type="ChEBI" id="CHEBI:58855"/>
        <dbReference type="ChEBI" id="CHEBI:65296"/>
        <dbReference type="EC" id="1.4.3.4"/>
    </reaction>
</comment>
<keyword evidence="3 6" id="KW-0560">Oxidoreductase</keyword>
<evidence type="ECO:0000256" key="5">
    <source>
        <dbReference type="PIRSR" id="PIRSR601613-1"/>
    </source>
</evidence>
<dbReference type="PANTHER" id="PTHR43563">
    <property type="entry name" value="AMINE OXIDASE"/>
    <property type="match status" value="1"/>
</dbReference>
<evidence type="ECO:0000313" key="8">
    <source>
        <dbReference type="EMBL" id="PGH03373.1"/>
    </source>
</evidence>
<accession>A0A2B7X3M9</accession>
<dbReference type="SUPFAM" id="SSF51905">
    <property type="entry name" value="FAD/NAD(P)-binding domain"/>
    <property type="match status" value="1"/>
</dbReference>
<proteinExistence type="inferred from homology"/>
<evidence type="ECO:0000256" key="3">
    <source>
        <dbReference type="ARBA" id="ARBA00023002"/>
    </source>
</evidence>
<dbReference type="InterPro" id="IPR006175">
    <property type="entry name" value="YjgF/YER057c/UK114"/>
</dbReference>
<comment type="caution">
    <text evidence="8">The sequence shown here is derived from an EMBL/GenBank/DDBJ whole genome shotgun (WGS) entry which is preliminary data.</text>
</comment>
<dbReference type="Pfam" id="PF01042">
    <property type="entry name" value="Ribonuc_L-PSP"/>
    <property type="match status" value="1"/>
</dbReference>
<dbReference type="InterPro" id="IPR050703">
    <property type="entry name" value="Flavin_MAO"/>
</dbReference>
<dbReference type="InterPro" id="IPR001613">
    <property type="entry name" value="Flavin_amine_oxidase"/>
</dbReference>
<dbReference type="EC" id="1.4.3.-" evidence="6"/>
<dbReference type="InterPro" id="IPR002937">
    <property type="entry name" value="Amino_oxidase"/>
</dbReference>
<keyword evidence="6" id="KW-0274">FAD</keyword>
<dbReference type="CDD" id="cd00448">
    <property type="entry name" value="YjgF_YER057c_UK114_family"/>
    <property type="match status" value="1"/>
</dbReference>
<feature type="binding site" evidence="5">
    <location>
        <position position="506"/>
    </location>
    <ligand>
        <name>substrate</name>
    </ligand>
</feature>
<protein>
    <recommendedName>
        <fullName evidence="6">Amine oxidase</fullName>
        <ecNumber evidence="6">1.4.3.-</ecNumber>
    </recommendedName>
</protein>